<dbReference type="Proteomes" id="UP000275883">
    <property type="component" value="Chromosome"/>
</dbReference>
<proteinExistence type="predicted"/>
<keyword evidence="9" id="KW-1185">Reference proteome</keyword>
<evidence type="ECO:0000313" key="8">
    <source>
        <dbReference type="EMBL" id="AZG68941.1"/>
    </source>
</evidence>
<sequence length="551" mass="61133">MKLTKKFFLLTLTSATLALPIVAASCETKDVLKTINDLANSSDNSNGDSTSVEKINSGSANSTGNENTSNESAPSTSSDQNSGSTSSSNQANPESNNSSESKAPANEETNKQQANSGSQNSTEHTNATPEHGTATSKPVNRPAEHTNIPSPAPSHSTQSQPQPHLTPAQPQNHPVPTQPQSQPKPFLYDGTSLLLNKIDAGSESENAYQSEVTRVRERYAEELKKIKDKYKLTEAELSKVVLARAAAIKANRGAYYYLDPKDDSLKNEVKAPKIETEILDSMMNAYDLVLNKHFFNLTDGEMETNFNTFIGYLKTASPTLKTFLEKQGSNQTLSDLKDKYKKAYKDFLKMILVKSPELKSLHDILNANVTKLAKEVNLDDLFSTSYENKNAYNDAMIALIEKVNIYSKGVKAYVARDSQNLNEFKYFADQSYNLISADLKQKFPNSTSFDQLKNPNLSKETSMLEAIKNKNYLANTNLEAYKPLLDATKGLLSNYEEQIRTHDASKTVKLEPIYTKYITKGLKTNKLNDTEFTAINYYILVKLLDSLLKIN</sequence>
<gene>
    <name evidence="8" type="ORF">EGN60_03270</name>
</gene>
<feature type="compositionally biased region" description="Polar residues" evidence="6">
    <location>
        <begin position="147"/>
        <end position="183"/>
    </location>
</feature>
<evidence type="ECO:0000256" key="7">
    <source>
        <dbReference type="SAM" id="SignalP"/>
    </source>
</evidence>
<dbReference type="GO" id="GO:0005886">
    <property type="term" value="C:plasma membrane"/>
    <property type="evidence" value="ECO:0007669"/>
    <property type="project" value="UniProtKB-SubCell"/>
</dbReference>
<organism evidence="8 9">
    <name type="scientific">Mycoplasma struthionis</name>
    <dbReference type="NCBI Taxonomy" id="538220"/>
    <lineage>
        <taxon>Bacteria</taxon>
        <taxon>Bacillati</taxon>
        <taxon>Mycoplasmatota</taxon>
        <taxon>Mollicutes</taxon>
        <taxon>Mycoplasmataceae</taxon>
        <taxon>Mycoplasma</taxon>
    </lineage>
</organism>
<evidence type="ECO:0000256" key="4">
    <source>
        <dbReference type="ARBA" id="ARBA00023139"/>
    </source>
</evidence>
<accession>A0A3G8LHD0</accession>
<dbReference type="RefSeq" id="WP_124724634.1">
    <property type="nucleotide sequence ID" value="NZ_CP034044.1"/>
</dbReference>
<feature type="compositionally biased region" description="Low complexity" evidence="6">
    <location>
        <begin position="39"/>
        <end position="90"/>
    </location>
</feature>
<evidence type="ECO:0000256" key="2">
    <source>
        <dbReference type="ARBA" id="ARBA00022729"/>
    </source>
</evidence>
<dbReference type="InterPro" id="IPR049890">
    <property type="entry name" value="VlpA-F-like_signal"/>
</dbReference>
<comment type="subcellular location">
    <subcellularLocation>
        <location evidence="1">Cell membrane</location>
        <topology evidence="1">Lipid-anchor</topology>
    </subcellularLocation>
</comment>
<name>A0A3G8LHD0_9MOLU</name>
<evidence type="ECO:0000256" key="5">
    <source>
        <dbReference type="ARBA" id="ARBA00023288"/>
    </source>
</evidence>
<keyword evidence="2 7" id="KW-0732">Signal</keyword>
<feature type="chain" id="PRO_5018074987" description="Variable surface lipoprotein" evidence="7">
    <location>
        <begin position="24"/>
        <end position="551"/>
    </location>
</feature>
<dbReference type="AlphaFoldDB" id="A0A3G8LHD0"/>
<protein>
    <recommendedName>
        <fullName evidence="10">Variable surface lipoprotein</fullName>
    </recommendedName>
</protein>
<feature type="region of interest" description="Disordered" evidence="6">
    <location>
        <begin position="39"/>
        <end position="188"/>
    </location>
</feature>
<dbReference type="EMBL" id="CP034044">
    <property type="protein sequence ID" value="AZG68941.1"/>
    <property type="molecule type" value="Genomic_DNA"/>
</dbReference>
<keyword evidence="3" id="KW-0677">Repeat</keyword>
<evidence type="ECO:0000256" key="1">
    <source>
        <dbReference type="ARBA" id="ARBA00004193"/>
    </source>
</evidence>
<feature type="compositionally biased region" description="Polar residues" evidence="6">
    <location>
        <begin position="111"/>
        <end position="138"/>
    </location>
</feature>
<evidence type="ECO:0000313" key="9">
    <source>
        <dbReference type="Proteomes" id="UP000275883"/>
    </source>
</evidence>
<evidence type="ECO:0000256" key="3">
    <source>
        <dbReference type="ARBA" id="ARBA00022737"/>
    </source>
</evidence>
<dbReference type="KEGG" id="mstr:EGN60_03270"/>
<reference evidence="8 9" key="1">
    <citation type="submission" date="2018-11" db="EMBL/GenBank/DDBJ databases">
        <title>Genome sequence of Mycoplasma struthionis sp. nov.</title>
        <authorList>
            <person name="Spergser J."/>
        </authorList>
    </citation>
    <scope>NUCLEOTIDE SEQUENCE [LARGE SCALE GENOMIC DNA]</scope>
    <source>
        <strain evidence="8 9">237IA</strain>
    </source>
</reference>
<dbReference type="NCBIfam" id="NF033817">
    <property type="entry name" value="Mplas_variab_LP"/>
    <property type="match status" value="1"/>
</dbReference>
<evidence type="ECO:0000256" key="6">
    <source>
        <dbReference type="SAM" id="MobiDB-lite"/>
    </source>
</evidence>
<feature type="compositionally biased region" description="Polar residues" evidence="6">
    <location>
        <begin position="91"/>
        <end position="101"/>
    </location>
</feature>
<keyword evidence="5" id="KW-0449">Lipoprotein</keyword>
<dbReference type="PROSITE" id="PS51257">
    <property type="entry name" value="PROKAR_LIPOPROTEIN"/>
    <property type="match status" value="1"/>
</dbReference>
<evidence type="ECO:0008006" key="10">
    <source>
        <dbReference type="Google" id="ProtNLM"/>
    </source>
</evidence>
<keyword evidence="4" id="KW-0564">Palmitate</keyword>
<feature type="signal peptide" evidence="7">
    <location>
        <begin position="1"/>
        <end position="23"/>
    </location>
</feature>